<dbReference type="Pfam" id="PF00216">
    <property type="entry name" value="Bac_DNA_binding"/>
    <property type="match status" value="1"/>
</dbReference>
<accession>A0A2K9P1P0</accession>
<dbReference type="GeneID" id="98062419"/>
<evidence type="ECO:0000256" key="3">
    <source>
        <dbReference type="ARBA" id="ARBA00023125"/>
    </source>
</evidence>
<dbReference type="EMBL" id="CP020991">
    <property type="protein sequence ID" value="AUO19174.1"/>
    <property type="molecule type" value="Genomic_DNA"/>
</dbReference>
<dbReference type="OrthoDB" id="9799835at2"/>
<dbReference type="InterPro" id="IPR000119">
    <property type="entry name" value="Hist_DNA-bd"/>
</dbReference>
<dbReference type="InterPro" id="IPR010992">
    <property type="entry name" value="IHF-like_DNA-bd_dom_sf"/>
</dbReference>
<evidence type="ECO:0000256" key="2">
    <source>
        <dbReference type="ARBA" id="ARBA00023067"/>
    </source>
</evidence>
<protein>
    <submittedName>
        <fullName evidence="5">Transcriptional regulator</fullName>
    </submittedName>
</protein>
<dbReference type="PANTHER" id="PTHR33175:SF3">
    <property type="entry name" value="DNA-BINDING PROTEIN HU-BETA"/>
    <property type="match status" value="1"/>
</dbReference>
<evidence type="ECO:0000313" key="5">
    <source>
        <dbReference type="EMBL" id="AUO19174.1"/>
    </source>
</evidence>
<gene>
    <name evidence="5" type="ORF">B9O19_01005</name>
</gene>
<dbReference type="GO" id="GO:1990103">
    <property type="term" value="C:DnaA-HU complex"/>
    <property type="evidence" value="ECO:0007669"/>
    <property type="project" value="UniProtKB-ARBA"/>
</dbReference>
<proteinExistence type="inferred from homology"/>
<reference evidence="5 6" key="1">
    <citation type="submission" date="2017-04" db="EMBL/GenBank/DDBJ databases">
        <title>Monoglobus pectinilyticus 14 draft genome.</title>
        <authorList>
            <person name="Kim C."/>
            <person name="Rosendale D.I."/>
            <person name="Kelly W.J."/>
            <person name="Tannock G.W."/>
            <person name="Patchett M.L."/>
            <person name="Jordens J.Z."/>
        </authorList>
    </citation>
    <scope>NUCLEOTIDE SEQUENCE [LARGE SCALE GENOMIC DNA]</scope>
    <source>
        <strain evidence="5 6">14</strain>
    </source>
</reference>
<dbReference type="GO" id="GO:0042802">
    <property type="term" value="F:identical protein binding"/>
    <property type="evidence" value="ECO:0007669"/>
    <property type="project" value="UniProtKB-ARBA"/>
</dbReference>
<dbReference type="GO" id="GO:0006270">
    <property type="term" value="P:DNA replication initiation"/>
    <property type="evidence" value="ECO:0007669"/>
    <property type="project" value="UniProtKB-ARBA"/>
</dbReference>
<dbReference type="GO" id="GO:1990178">
    <property type="term" value="C:HU-DNA complex"/>
    <property type="evidence" value="ECO:0007669"/>
    <property type="project" value="UniProtKB-ARBA"/>
</dbReference>
<dbReference type="Gene3D" id="4.10.520.10">
    <property type="entry name" value="IHF-like DNA-binding proteins"/>
    <property type="match status" value="1"/>
</dbReference>
<keyword evidence="2" id="KW-0226">DNA condensation</keyword>
<name>A0A2K9P1P0_9FIRM</name>
<dbReference type="PANTHER" id="PTHR33175">
    <property type="entry name" value="DNA-BINDING PROTEIN HU"/>
    <property type="match status" value="1"/>
</dbReference>
<sequence length="92" mass="9933">MNKQELLSAMAEKSGLTKKDSEAALAAFIETVQDTLKKGEKVQLIGFGSFEVRDRAARTGKNPLTGEEMNIPAAKVPAFKAGRALKDLVNNK</sequence>
<dbReference type="GO" id="GO:0003677">
    <property type="term" value="F:DNA binding"/>
    <property type="evidence" value="ECO:0007669"/>
    <property type="project" value="UniProtKB-KW"/>
</dbReference>
<dbReference type="GO" id="GO:0030261">
    <property type="term" value="P:chromosome condensation"/>
    <property type="evidence" value="ECO:0007669"/>
    <property type="project" value="UniProtKB-KW"/>
</dbReference>
<dbReference type="KEGG" id="mpec:B9O19_01005"/>
<dbReference type="SUPFAM" id="SSF47729">
    <property type="entry name" value="IHF-like DNA-binding proteins"/>
    <property type="match status" value="1"/>
</dbReference>
<evidence type="ECO:0000313" key="6">
    <source>
        <dbReference type="Proteomes" id="UP000235589"/>
    </source>
</evidence>
<organism evidence="5 6">
    <name type="scientific">Monoglobus pectinilyticus</name>
    <dbReference type="NCBI Taxonomy" id="1981510"/>
    <lineage>
        <taxon>Bacteria</taxon>
        <taxon>Bacillati</taxon>
        <taxon>Bacillota</taxon>
        <taxon>Clostridia</taxon>
        <taxon>Monoglobales</taxon>
        <taxon>Monoglobaceae</taxon>
        <taxon>Monoglobus</taxon>
    </lineage>
</organism>
<dbReference type="GO" id="GO:0030527">
    <property type="term" value="F:structural constituent of chromatin"/>
    <property type="evidence" value="ECO:0007669"/>
    <property type="project" value="InterPro"/>
</dbReference>
<dbReference type="AlphaFoldDB" id="A0A2K9P1P0"/>
<dbReference type="SMART" id="SM00411">
    <property type="entry name" value="BHL"/>
    <property type="match status" value="1"/>
</dbReference>
<keyword evidence="3" id="KW-0238">DNA-binding</keyword>
<dbReference type="Proteomes" id="UP000235589">
    <property type="component" value="Chromosome"/>
</dbReference>
<dbReference type="PRINTS" id="PR01727">
    <property type="entry name" value="DNABINDINGHU"/>
</dbReference>
<comment type="similarity">
    <text evidence="1 4">Belongs to the bacterial histone-like protein family.</text>
</comment>
<dbReference type="RefSeq" id="WP_102365398.1">
    <property type="nucleotide sequence ID" value="NZ_CP020991.1"/>
</dbReference>
<evidence type="ECO:0000256" key="1">
    <source>
        <dbReference type="ARBA" id="ARBA00010529"/>
    </source>
</evidence>
<dbReference type="GO" id="GO:0005829">
    <property type="term" value="C:cytosol"/>
    <property type="evidence" value="ECO:0007669"/>
    <property type="project" value="UniProtKB-ARBA"/>
</dbReference>
<dbReference type="PROSITE" id="PS00045">
    <property type="entry name" value="HISTONE_LIKE"/>
    <property type="match status" value="1"/>
</dbReference>
<dbReference type="InterPro" id="IPR020816">
    <property type="entry name" value="Histone-like_DNA-bd_CS"/>
</dbReference>
<dbReference type="GO" id="GO:0010467">
    <property type="term" value="P:gene expression"/>
    <property type="evidence" value="ECO:0007669"/>
    <property type="project" value="UniProtKB-ARBA"/>
</dbReference>
<keyword evidence="6" id="KW-1185">Reference proteome</keyword>
<dbReference type="FunFam" id="4.10.520.10:FF:000001">
    <property type="entry name" value="DNA-binding protein HU"/>
    <property type="match status" value="1"/>
</dbReference>
<dbReference type="CDD" id="cd13831">
    <property type="entry name" value="HU"/>
    <property type="match status" value="1"/>
</dbReference>
<evidence type="ECO:0000256" key="4">
    <source>
        <dbReference type="RuleBase" id="RU003939"/>
    </source>
</evidence>